<evidence type="ECO:0000313" key="3">
    <source>
        <dbReference type="Proteomes" id="UP001268819"/>
    </source>
</evidence>
<gene>
    <name evidence="2" type="ORF">J2S66_002743</name>
</gene>
<dbReference type="Pfam" id="PF08940">
    <property type="entry name" value="DUF1918"/>
    <property type="match status" value="1"/>
</dbReference>
<dbReference type="Gene3D" id="2.30.30.440">
    <property type="entry name" value="Domain of unknown function DUF1918"/>
    <property type="match status" value="1"/>
</dbReference>
<name>A0ABU1PWT6_9PSEU</name>
<accession>A0ABU1PWT6</accession>
<evidence type="ECO:0000313" key="2">
    <source>
        <dbReference type="EMBL" id="MDR6594359.1"/>
    </source>
</evidence>
<dbReference type="SUPFAM" id="SSF50118">
    <property type="entry name" value="Cell growth inhibitor/plasmid maintenance toxic component"/>
    <property type="match status" value="1"/>
</dbReference>
<dbReference type="EMBL" id="JAVDSG010000001">
    <property type="protein sequence ID" value="MDR6594359.1"/>
    <property type="molecule type" value="Genomic_DNA"/>
</dbReference>
<organism evidence="2 3">
    <name type="scientific">Saccharothrix longispora</name>
    <dbReference type="NCBI Taxonomy" id="33920"/>
    <lineage>
        <taxon>Bacteria</taxon>
        <taxon>Bacillati</taxon>
        <taxon>Actinomycetota</taxon>
        <taxon>Actinomycetes</taxon>
        <taxon>Pseudonocardiales</taxon>
        <taxon>Pseudonocardiaceae</taxon>
        <taxon>Saccharothrix</taxon>
    </lineage>
</organism>
<proteinExistence type="predicted"/>
<evidence type="ECO:0000259" key="1">
    <source>
        <dbReference type="Pfam" id="PF08940"/>
    </source>
</evidence>
<dbReference type="RefSeq" id="WP_310307366.1">
    <property type="nucleotide sequence ID" value="NZ_BAAAXB010000001.1"/>
</dbReference>
<sequence>MKARVGDWVVVERDSVGSAARRAVVEELRHPDGTPPYLVRWLDTEKRVLLFPGPDAHVVTAEEEARRVRSALRDVLGDTA</sequence>
<reference evidence="2 3" key="1">
    <citation type="submission" date="2023-07" db="EMBL/GenBank/DDBJ databases">
        <title>Sequencing the genomes of 1000 actinobacteria strains.</title>
        <authorList>
            <person name="Klenk H.-P."/>
        </authorList>
    </citation>
    <scope>NUCLEOTIDE SEQUENCE [LARGE SCALE GENOMIC DNA]</scope>
    <source>
        <strain evidence="2 3">DSM 43749</strain>
    </source>
</reference>
<dbReference type="Proteomes" id="UP001268819">
    <property type="component" value="Unassembled WGS sequence"/>
</dbReference>
<feature type="domain" description="DUF1918" evidence="1">
    <location>
        <begin position="1"/>
        <end position="58"/>
    </location>
</feature>
<dbReference type="InterPro" id="IPR015035">
    <property type="entry name" value="DUF1918"/>
</dbReference>
<protein>
    <recommendedName>
        <fullName evidence="1">DUF1918 domain-containing protein</fullName>
    </recommendedName>
</protein>
<keyword evidence="3" id="KW-1185">Reference proteome</keyword>
<comment type="caution">
    <text evidence="2">The sequence shown here is derived from an EMBL/GenBank/DDBJ whole genome shotgun (WGS) entry which is preliminary data.</text>
</comment>